<evidence type="ECO:0000313" key="2">
    <source>
        <dbReference type="EMBL" id="ASN81703.1"/>
    </source>
</evidence>
<evidence type="ECO:0000313" key="3">
    <source>
        <dbReference type="Proteomes" id="UP000259030"/>
    </source>
</evidence>
<dbReference type="AlphaFoldDB" id="A0A221SYI1"/>
<name>A0A221SYI1_9DEIO</name>
<evidence type="ECO:0000259" key="1">
    <source>
        <dbReference type="Pfam" id="PF19266"/>
    </source>
</evidence>
<dbReference type="RefSeq" id="WP_051308134.1">
    <property type="nucleotide sequence ID" value="NZ_BNAK01000003.1"/>
</dbReference>
<feature type="domain" description="Contractile injection system tube protein N-terminal" evidence="1">
    <location>
        <begin position="15"/>
        <end position="160"/>
    </location>
</feature>
<dbReference type="KEGG" id="dfc:DFI_12505"/>
<protein>
    <recommendedName>
        <fullName evidence="1">Contractile injection system tube protein N-terminal domain-containing protein</fullName>
    </recommendedName>
</protein>
<sequence length="198" mass="21939">MFAKACIVPVDGNGNEGAPIECMFNPREYTVSRTVKWGNQSNDTSEAGNRVYQGGTPASMTLELFFDTYAQRKAAGQVEDVRKYTQRLWALTRIKPGSKSPAANKAIDKETPPKVLFQWGGTWHFAAFIESMEQQFTLFMPDGTPVRSIVKVTLTQADEATHFYGKKGLSTYSISADIRKNTNPANDPRYTAAGQGRL</sequence>
<organism evidence="2 3">
    <name type="scientific">Deinococcus ficus</name>
    <dbReference type="NCBI Taxonomy" id="317577"/>
    <lineage>
        <taxon>Bacteria</taxon>
        <taxon>Thermotogati</taxon>
        <taxon>Deinococcota</taxon>
        <taxon>Deinococci</taxon>
        <taxon>Deinococcales</taxon>
        <taxon>Deinococcaceae</taxon>
        <taxon>Deinococcus</taxon>
    </lineage>
</organism>
<gene>
    <name evidence="2" type="ORF">DFI_12505</name>
</gene>
<dbReference type="Proteomes" id="UP000259030">
    <property type="component" value="Chromosome"/>
</dbReference>
<reference evidence="2 3" key="1">
    <citation type="submission" date="2017-05" db="EMBL/GenBank/DDBJ databases">
        <title>The complete genome sequence of Deinococcus ficus isolated from the rhizosphere of the Ficus religiosa L. in Taiwan.</title>
        <authorList>
            <person name="Wu K.-M."/>
            <person name="Liao T.-L."/>
            <person name="Liu Y.-M."/>
            <person name="Young C.-C."/>
            <person name="Tsai S.-F."/>
        </authorList>
    </citation>
    <scope>NUCLEOTIDE SEQUENCE [LARGE SCALE GENOMIC DNA]</scope>
    <source>
        <strain evidence="2 3">CC-FR2-10</strain>
    </source>
</reference>
<dbReference type="STRING" id="317577.GCA_000419625_01430"/>
<dbReference type="InterPro" id="IPR045361">
    <property type="entry name" value="CIS_tube_prot_N"/>
</dbReference>
<dbReference type="EMBL" id="CP021081">
    <property type="protein sequence ID" value="ASN81703.1"/>
    <property type="molecule type" value="Genomic_DNA"/>
</dbReference>
<dbReference type="Pfam" id="PF19266">
    <property type="entry name" value="CIS_tube"/>
    <property type="match status" value="1"/>
</dbReference>
<keyword evidence="3" id="KW-1185">Reference proteome</keyword>
<proteinExistence type="predicted"/>
<accession>A0A221SYI1</accession>